<feature type="region of interest" description="Disordered" evidence="1">
    <location>
        <begin position="61"/>
        <end position="100"/>
    </location>
</feature>
<reference evidence="3 4" key="1">
    <citation type="submission" date="2020-03" db="EMBL/GenBank/DDBJ databases">
        <title>Whole genome shotgun sequence of Phytohabitans flavus NBRC 107702.</title>
        <authorList>
            <person name="Komaki H."/>
            <person name="Tamura T."/>
        </authorList>
    </citation>
    <scope>NUCLEOTIDE SEQUENCE [LARGE SCALE GENOMIC DNA]</scope>
    <source>
        <strain evidence="3 4">NBRC 107702</strain>
    </source>
</reference>
<keyword evidence="2" id="KW-0812">Transmembrane</keyword>
<name>A0A6F8XW72_9ACTN</name>
<reference evidence="3 4" key="2">
    <citation type="submission" date="2020-03" db="EMBL/GenBank/DDBJ databases">
        <authorList>
            <person name="Ichikawa N."/>
            <person name="Kimura A."/>
            <person name="Kitahashi Y."/>
            <person name="Uohara A."/>
        </authorList>
    </citation>
    <scope>NUCLEOTIDE SEQUENCE [LARGE SCALE GENOMIC DNA]</scope>
    <source>
        <strain evidence="3 4">NBRC 107702</strain>
    </source>
</reference>
<evidence type="ECO:0000313" key="4">
    <source>
        <dbReference type="Proteomes" id="UP000502508"/>
    </source>
</evidence>
<keyword evidence="2" id="KW-0472">Membrane</keyword>
<evidence type="ECO:0000256" key="2">
    <source>
        <dbReference type="SAM" id="Phobius"/>
    </source>
</evidence>
<keyword evidence="4" id="KW-1185">Reference proteome</keyword>
<dbReference type="AlphaFoldDB" id="A0A6F8XW72"/>
<proteinExistence type="predicted"/>
<feature type="transmembrane region" description="Helical" evidence="2">
    <location>
        <begin position="6"/>
        <end position="28"/>
    </location>
</feature>
<gene>
    <name evidence="3" type="ORF">Pflav_043980</name>
</gene>
<organism evidence="3 4">
    <name type="scientific">Phytohabitans flavus</name>
    <dbReference type="NCBI Taxonomy" id="1076124"/>
    <lineage>
        <taxon>Bacteria</taxon>
        <taxon>Bacillati</taxon>
        <taxon>Actinomycetota</taxon>
        <taxon>Actinomycetes</taxon>
        <taxon>Micromonosporales</taxon>
        <taxon>Micromonosporaceae</taxon>
    </lineage>
</organism>
<keyword evidence="2" id="KW-1133">Transmembrane helix</keyword>
<dbReference type="Pfam" id="PF19650">
    <property type="entry name" value="DUF6153"/>
    <property type="match status" value="1"/>
</dbReference>
<dbReference type="EMBL" id="AP022870">
    <property type="protein sequence ID" value="BCB77988.1"/>
    <property type="molecule type" value="Genomic_DNA"/>
</dbReference>
<protein>
    <submittedName>
        <fullName evidence="3">Uncharacterized protein</fullName>
    </submittedName>
</protein>
<sequence>MGERVVALVARLIMLGAVVGVVAMHQLAGVPTGHSHKHGAAPSALAVVAAADHCPHPPGADCPDRWHGHPGQVCQPHQGGNGPDGVPALSPLPTTPTEPPLLTAHTAAREAGNGTGCGPPGLAELSLRRI</sequence>
<dbReference type="InterPro" id="IPR046151">
    <property type="entry name" value="DUF6153"/>
</dbReference>
<accession>A0A6F8XW72</accession>
<dbReference type="Proteomes" id="UP000502508">
    <property type="component" value="Chromosome"/>
</dbReference>
<dbReference type="KEGG" id="pfla:Pflav_043980"/>
<evidence type="ECO:0000256" key="1">
    <source>
        <dbReference type="SAM" id="MobiDB-lite"/>
    </source>
</evidence>
<evidence type="ECO:0000313" key="3">
    <source>
        <dbReference type="EMBL" id="BCB77988.1"/>
    </source>
</evidence>